<evidence type="ECO:0000313" key="2">
    <source>
        <dbReference type="Proteomes" id="UP001203880"/>
    </source>
</evidence>
<keyword evidence="2" id="KW-1185">Reference proteome</keyword>
<organism evidence="1 2">
    <name type="scientific">Ruegeria spongiae</name>
    <dbReference type="NCBI Taxonomy" id="2942209"/>
    <lineage>
        <taxon>Bacteria</taxon>
        <taxon>Pseudomonadati</taxon>
        <taxon>Pseudomonadota</taxon>
        <taxon>Alphaproteobacteria</taxon>
        <taxon>Rhodobacterales</taxon>
        <taxon>Roseobacteraceae</taxon>
        <taxon>Ruegeria</taxon>
    </lineage>
</organism>
<evidence type="ECO:0000313" key="1">
    <source>
        <dbReference type="EMBL" id="MCL6286100.1"/>
    </source>
</evidence>
<dbReference type="SUPFAM" id="SSF69118">
    <property type="entry name" value="AhpD-like"/>
    <property type="match status" value="1"/>
</dbReference>
<accession>A0ABT0Q8C0</accession>
<dbReference type="RefSeq" id="WP_249713526.1">
    <property type="nucleotide sequence ID" value="NZ_JAMFMB010000053.1"/>
</dbReference>
<comment type="caution">
    <text evidence="1">The sequence shown here is derived from an EMBL/GenBank/DDBJ whole genome shotgun (WGS) entry which is preliminary data.</text>
</comment>
<dbReference type="PANTHER" id="PTHR35446:SF2">
    <property type="entry name" value="CARBOXYMUCONOLACTONE DECARBOXYLASE-LIKE DOMAIN-CONTAINING PROTEIN"/>
    <property type="match status" value="1"/>
</dbReference>
<dbReference type="InterPro" id="IPR029032">
    <property type="entry name" value="AhpD-like"/>
</dbReference>
<dbReference type="EMBL" id="JAMFMB010000053">
    <property type="protein sequence ID" value="MCL6286100.1"/>
    <property type="molecule type" value="Genomic_DNA"/>
</dbReference>
<reference evidence="1" key="1">
    <citation type="submission" date="2022-05" db="EMBL/GenBank/DDBJ databases">
        <authorList>
            <person name="Park J.-S."/>
        </authorList>
    </citation>
    <scope>NUCLEOTIDE SEQUENCE</scope>
    <source>
        <strain evidence="1">2012CJ41-6</strain>
    </source>
</reference>
<sequence>MSDMQFDPSKQADAMCWLSADRSPEDYLSSEEQDQLCREDGSVHRLYQAFSDWPAPILPAHKFYQAVLHTPDSPLDFNTCEFIATFVAILASCDYARAHHGENFINTSNSRADGQKILSALEAGDLQAEVIKPLFRQLAVFTKKLSLTPEEMTQEDIHELKSAGLTDAQISQACQVAASFAYWVRIINGLGISLGKERIGLGQKGLQKVSRTTVANVSPGREGG</sequence>
<proteinExistence type="predicted"/>
<dbReference type="Proteomes" id="UP001203880">
    <property type="component" value="Unassembled WGS sequence"/>
</dbReference>
<name>A0ABT0Q8C0_9RHOB</name>
<protein>
    <recommendedName>
        <fullName evidence="3">Carboxymuconolactone decarboxylase family protein</fullName>
    </recommendedName>
</protein>
<gene>
    <name evidence="1" type="ORF">M3P21_21550</name>
</gene>
<dbReference type="Gene3D" id="1.20.1290.10">
    <property type="entry name" value="AhpD-like"/>
    <property type="match status" value="1"/>
</dbReference>
<evidence type="ECO:0008006" key="3">
    <source>
        <dbReference type="Google" id="ProtNLM"/>
    </source>
</evidence>
<dbReference type="PANTHER" id="PTHR35446">
    <property type="entry name" value="SI:CH211-175M2.5"/>
    <property type="match status" value="1"/>
</dbReference>